<evidence type="ECO:0000256" key="4">
    <source>
        <dbReference type="ARBA" id="ARBA00023015"/>
    </source>
</evidence>
<dbReference type="PANTHER" id="PTHR47279:SF1">
    <property type="entry name" value="TRANSCRIPTION FACTOR SOX-30"/>
    <property type="match status" value="1"/>
</dbReference>
<keyword evidence="7" id="KW-0804">Transcription</keyword>
<evidence type="ECO:0000256" key="11">
    <source>
        <dbReference type="ARBA" id="ARBA00070331"/>
    </source>
</evidence>
<dbReference type="Proteomes" id="UP000566440">
    <property type="component" value="Unassembled WGS sequence"/>
</dbReference>
<evidence type="ECO:0000256" key="5">
    <source>
        <dbReference type="ARBA" id="ARBA00023125"/>
    </source>
</evidence>
<dbReference type="CDD" id="cd22033">
    <property type="entry name" value="HMG-box_SoxH_SOX30"/>
    <property type="match status" value="1"/>
</dbReference>
<dbReference type="EMBL" id="VWZX01004555">
    <property type="protein sequence ID" value="NXI39541.1"/>
    <property type="molecule type" value="Genomic_DNA"/>
</dbReference>
<evidence type="ECO:0000256" key="8">
    <source>
        <dbReference type="ARBA" id="ARBA00023242"/>
    </source>
</evidence>
<keyword evidence="5 12" id="KW-0238">DNA-binding</keyword>
<dbReference type="GO" id="GO:0005737">
    <property type="term" value="C:cytoplasm"/>
    <property type="evidence" value="ECO:0007669"/>
    <property type="project" value="UniProtKB-SubCell"/>
</dbReference>
<keyword evidence="2" id="KW-0963">Cytoplasm</keyword>
<comment type="subcellular location">
    <subcellularLocation>
        <location evidence="1">Cytoplasm</location>
    </subcellularLocation>
</comment>
<dbReference type="PROSITE" id="PS50118">
    <property type="entry name" value="HMG_BOX_2"/>
    <property type="match status" value="1"/>
</dbReference>
<feature type="DNA-binding region" description="HMG box" evidence="12">
    <location>
        <begin position="104"/>
        <end position="172"/>
    </location>
</feature>
<dbReference type="AlphaFoldDB" id="A0A7K9SVQ4"/>
<dbReference type="FunFam" id="1.10.30.10:FF:000027">
    <property type="entry name" value="Transcription factor SOX-30"/>
    <property type="match status" value="1"/>
</dbReference>
<evidence type="ECO:0000313" key="15">
    <source>
        <dbReference type="Proteomes" id="UP000566440"/>
    </source>
</evidence>
<keyword evidence="4" id="KW-0805">Transcription regulation</keyword>
<dbReference type="InterPro" id="IPR009071">
    <property type="entry name" value="HMG_box_dom"/>
</dbReference>
<dbReference type="PANTHER" id="PTHR47279">
    <property type="entry name" value="TRANSCRIPTION FACTOR SOX-30"/>
    <property type="match status" value="1"/>
</dbReference>
<accession>A0A7K9SVQ4</accession>
<proteinExistence type="predicted"/>
<comment type="subunit">
    <text evidence="10">Interacts with CTNNB1, competitively inhibiting CTNNB1-TCF7L2/TCF4 interaction.</text>
</comment>
<sequence>GAASVNTDEHQVRQLEGLGIVPEDQKFPVISQPLFIGANIQAPSPLPPKLIHVTQVPVKQMPLKVQPLPTPSRKIETRNVPFTVLPSNSGVPDTPFSKDKSGHIKRPMNAFMVWARIHRPALAKANPQANNAEISVQLGLEWSKLTEEQKKPYYDEAHKIRLKHREEFPDWVYQPRQGKKKSFPLPVSAACSSTSQSITATNATAICPIQTPVYSLVIPNVKNGIGHPVCGTPSAICLPPPPIQRAGPITLFQTTSTSNTSVAAQTSTLPLHPVLPVPQRSAEPAQTEALAVSSALSCTLKRPAPVFMGSFSRNSSNITTTNGRFPVSNSEPPKEYPRLPFFPGGLPLPQATPFLHSHLYEPPPIGSPAGLFGVPPRFPFHHPCFVPGPCYFPSSTCPFTRPPLCCGNFSSTRPECLGCYEDRYQRQNMMFSPLDRDYPFKDYSKESTHESLDPVFCHSSCSERQFPSLLPQMDVEVLEEISSISSSPSRVHLVNVTDSDEEEVKLLQEL</sequence>
<keyword evidence="8 12" id="KW-0539">Nucleus</keyword>
<evidence type="ECO:0000313" key="14">
    <source>
        <dbReference type="EMBL" id="NXI39541.1"/>
    </source>
</evidence>
<dbReference type="Pfam" id="PF00505">
    <property type="entry name" value="HMG_box"/>
    <property type="match status" value="1"/>
</dbReference>
<dbReference type="InterPro" id="IPR052856">
    <property type="entry name" value="SOX30_TF"/>
</dbReference>
<evidence type="ECO:0000259" key="13">
    <source>
        <dbReference type="PROSITE" id="PS50118"/>
    </source>
</evidence>
<keyword evidence="3" id="KW-0678">Repressor</keyword>
<evidence type="ECO:0000256" key="7">
    <source>
        <dbReference type="ARBA" id="ARBA00023163"/>
    </source>
</evidence>
<evidence type="ECO:0000256" key="2">
    <source>
        <dbReference type="ARBA" id="ARBA00022490"/>
    </source>
</evidence>
<dbReference type="InterPro" id="IPR036910">
    <property type="entry name" value="HMG_box_dom_sf"/>
</dbReference>
<name>A0A7K9SVQ4_9PICI</name>
<dbReference type="GO" id="GO:0005634">
    <property type="term" value="C:nucleus"/>
    <property type="evidence" value="ECO:0007669"/>
    <property type="project" value="UniProtKB-UniRule"/>
</dbReference>
<comment type="caution">
    <text evidence="14">The sequence shown here is derived from an EMBL/GenBank/DDBJ whole genome shotgun (WGS) entry which is preliminary data.</text>
</comment>
<comment type="function">
    <text evidence="9">Acts both as a transcriptional activator and a repressor. Binds to the DNA sequence 5'-ACAAT-3' and shows a preference for guanine residues surrounding this core motif. Binds to its own promoter and activates its own transcription. Required to activate the expression of postmeiotic genes involved in spermiogenesis. Binds to the promoter region of CTNNB1 and represses its transcription which leads to inhibition of Wnt signaling. Also inhibits Wnt signaling by binding to the CTNNB1 protein, preventing interaction of CTNNB1 with TCF7L2/TCF4.</text>
</comment>
<keyword evidence="6" id="KW-0010">Activator</keyword>
<evidence type="ECO:0000256" key="6">
    <source>
        <dbReference type="ARBA" id="ARBA00023159"/>
    </source>
</evidence>
<dbReference type="Gene3D" id="1.10.30.10">
    <property type="entry name" value="High mobility group box domain"/>
    <property type="match status" value="1"/>
</dbReference>
<dbReference type="SUPFAM" id="SSF47095">
    <property type="entry name" value="HMG-box"/>
    <property type="match status" value="1"/>
</dbReference>
<keyword evidence="15" id="KW-1185">Reference proteome</keyword>
<feature type="non-terminal residue" evidence="14">
    <location>
        <position position="1"/>
    </location>
</feature>
<evidence type="ECO:0000256" key="9">
    <source>
        <dbReference type="ARBA" id="ARBA00054217"/>
    </source>
</evidence>
<dbReference type="SMART" id="SM00398">
    <property type="entry name" value="HMG"/>
    <property type="match status" value="1"/>
</dbReference>
<protein>
    <recommendedName>
        <fullName evidence="11">Transcription factor SOX-30</fullName>
    </recommendedName>
</protein>
<reference evidence="14 15" key="1">
    <citation type="submission" date="2019-09" db="EMBL/GenBank/DDBJ databases">
        <title>Bird 10,000 Genomes (B10K) Project - Family phase.</title>
        <authorList>
            <person name="Zhang G."/>
        </authorList>
    </citation>
    <scope>NUCLEOTIDE SEQUENCE [LARGE SCALE GENOMIC DNA]</scope>
    <source>
        <strain evidence="14">B10K-DU-001-62</strain>
        <tissue evidence="14">Muscle</tissue>
    </source>
</reference>
<evidence type="ECO:0000256" key="12">
    <source>
        <dbReference type="PROSITE-ProRule" id="PRU00267"/>
    </source>
</evidence>
<dbReference type="GO" id="GO:0001228">
    <property type="term" value="F:DNA-binding transcription activator activity, RNA polymerase II-specific"/>
    <property type="evidence" value="ECO:0007669"/>
    <property type="project" value="UniProtKB-ARBA"/>
</dbReference>
<evidence type="ECO:0000256" key="1">
    <source>
        <dbReference type="ARBA" id="ARBA00004496"/>
    </source>
</evidence>
<evidence type="ECO:0000256" key="3">
    <source>
        <dbReference type="ARBA" id="ARBA00022491"/>
    </source>
</evidence>
<feature type="non-terminal residue" evidence="14">
    <location>
        <position position="510"/>
    </location>
</feature>
<evidence type="ECO:0000256" key="10">
    <source>
        <dbReference type="ARBA" id="ARBA00063959"/>
    </source>
</evidence>
<dbReference type="OrthoDB" id="6247875at2759"/>
<dbReference type="GO" id="GO:1990837">
    <property type="term" value="F:sequence-specific double-stranded DNA binding"/>
    <property type="evidence" value="ECO:0007669"/>
    <property type="project" value="TreeGrafter"/>
</dbReference>
<feature type="domain" description="HMG box" evidence="13">
    <location>
        <begin position="104"/>
        <end position="172"/>
    </location>
</feature>
<organism evidence="14 15">
    <name type="scientific">Galbula dea</name>
    <dbReference type="NCBI Taxonomy" id="1109041"/>
    <lineage>
        <taxon>Eukaryota</taxon>
        <taxon>Metazoa</taxon>
        <taxon>Chordata</taxon>
        <taxon>Craniata</taxon>
        <taxon>Vertebrata</taxon>
        <taxon>Euteleostomi</taxon>
        <taxon>Archelosauria</taxon>
        <taxon>Archosauria</taxon>
        <taxon>Dinosauria</taxon>
        <taxon>Saurischia</taxon>
        <taxon>Theropoda</taxon>
        <taxon>Coelurosauria</taxon>
        <taxon>Aves</taxon>
        <taxon>Neognathae</taxon>
        <taxon>Neoaves</taxon>
        <taxon>Telluraves</taxon>
        <taxon>Coraciimorphae</taxon>
        <taxon>Piciformes</taxon>
        <taxon>Galbulidae</taxon>
        <taxon>Galbula</taxon>
    </lineage>
</organism>
<gene>
    <name evidence="14" type="primary">Sox30</name>
    <name evidence="14" type="ORF">GALDEA_R06088</name>
</gene>